<dbReference type="Gene3D" id="6.10.30.10">
    <property type="match status" value="1"/>
</dbReference>
<comment type="caution">
    <text evidence="3">The sequence shown here is derived from an EMBL/GenBank/DDBJ whole genome shotgun (WGS) entry which is preliminary data.</text>
</comment>
<evidence type="ECO:0000313" key="3">
    <source>
        <dbReference type="EMBL" id="GES11287.1"/>
    </source>
</evidence>
<evidence type="ECO:0000259" key="1">
    <source>
        <dbReference type="Pfam" id="PF01796"/>
    </source>
</evidence>
<feature type="domain" description="ChsH2 rubredoxin-like zinc ribbon" evidence="2">
    <location>
        <begin position="17"/>
        <end position="53"/>
    </location>
</feature>
<evidence type="ECO:0000259" key="2">
    <source>
        <dbReference type="Pfam" id="PF12172"/>
    </source>
</evidence>
<dbReference type="Proteomes" id="UP000331127">
    <property type="component" value="Unassembled WGS sequence"/>
</dbReference>
<dbReference type="Pfam" id="PF01796">
    <property type="entry name" value="OB_ChsH2_C"/>
    <property type="match status" value="1"/>
</dbReference>
<reference evidence="3 4" key="1">
    <citation type="submission" date="2019-10" db="EMBL/GenBank/DDBJ databases">
        <title>Whole genome shotgun sequence of Acrocarpospora macrocephala NBRC 16266.</title>
        <authorList>
            <person name="Ichikawa N."/>
            <person name="Kimura A."/>
            <person name="Kitahashi Y."/>
            <person name="Komaki H."/>
            <person name="Oguchi A."/>
        </authorList>
    </citation>
    <scope>NUCLEOTIDE SEQUENCE [LARGE SCALE GENOMIC DNA]</scope>
    <source>
        <strain evidence="3 4">NBRC 16266</strain>
    </source>
</reference>
<proteinExistence type="predicted"/>
<evidence type="ECO:0000313" key="4">
    <source>
        <dbReference type="Proteomes" id="UP000331127"/>
    </source>
</evidence>
<dbReference type="GO" id="GO:0003677">
    <property type="term" value="F:DNA binding"/>
    <property type="evidence" value="ECO:0007669"/>
    <property type="project" value="UniProtKB-KW"/>
</dbReference>
<feature type="domain" description="ChsH2 C-terminal OB-fold" evidence="1">
    <location>
        <begin position="54"/>
        <end position="116"/>
    </location>
</feature>
<dbReference type="InterPro" id="IPR012340">
    <property type="entry name" value="NA-bd_OB-fold"/>
</dbReference>
<dbReference type="AlphaFoldDB" id="A0A5M3WPM8"/>
<keyword evidence="4" id="KW-1185">Reference proteome</keyword>
<dbReference type="InterPro" id="IPR002878">
    <property type="entry name" value="ChsH2_C"/>
</dbReference>
<dbReference type="Pfam" id="PF12172">
    <property type="entry name" value="zf-ChsH2"/>
    <property type="match status" value="1"/>
</dbReference>
<gene>
    <name evidence="3" type="ORF">Amac_048840</name>
</gene>
<keyword evidence="3" id="KW-0238">DNA-binding</keyword>
<protein>
    <submittedName>
        <fullName evidence="3">DNA-binding protein</fullName>
    </submittedName>
</protein>
<dbReference type="OrthoDB" id="7470921at2"/>
<dbReference type="PANTHER" id="PTHR34075:SF5">
    <property type="entry name" value="BLR3430 PROTEIN"/>
    <property type="match status" value="1"/>
</dbReference>
<name>A0A5M3WPM8_9ACTN</name>
<dbReference type="PANTHER" id="PTHR34075">
    <property type="entry name" value="BLR3430 PROTEIN"/>
    <property type="match status" value="1"/>
</dbReference>
<dbReference type="SUPFAM" id="SSF50249">
    <property type="entry name" value="Nucleic acid-binding proteins"/>
    <property type="match status" value="1"/>
</dbReference>
<dbReference type="InterPro" id="IPR022002">
    <property type="entry name" value="ChsH2_Znr"/>
</dbReference>
<dbReference type="EMBL" id="BLAE01000028">
    <property type="protein sequence ID" value="GES11287.1"/>
    <property type="molecule type" value="Genomic_DNA"/>
</dbReference>
<dbReference type="RefSeq" id="WP_155356659.1">
    <property type="nucleotide sequence ID" value="NZ_BAAAHL010000011.1"/>
</dbReference>
<organism evidence="3 4">
    <name type="scientific">Acrocarpospora macrocephala</name>
    <dbReference type="NCBI Taxonomy" id="150177"/>
    <lineage>
        <taxon>Bacteria</taxon>
        <taxon>Bacillati</taxon>
        <taxon>Actinomycetota</taxon>
        <taxon>Actinomycetes</taxon>
        <taxon>Streptosporangiales</taxon>
        <taxon>Streptosporangiaceae</taxon>
        <taxon>Acrocarpospora</taxon>
    </lineage>
</organism>
<dbReference type="InterPro" id="IPR052513">
    <property type="entry name" value="Thioester_dehydratase-like"/>
</dbReference>
<sequence length="134" mass="15108">MNTPLTPKASQVTTPFWEGTKQGELRIQRCNACARFYFQPRTSCRHCQSLDVEWRPVSGRATLASYVINRRPMWGTEPQVIALVELDEGPRLMTNIVEVAADPEALPLGMRLEVRFSERGDMSLPMFAPARGEA</sequence>
<accession>A0A5M3WPM8</accession>